<reference evidence="2" key="1">
    <citation type="submission" date="2025-08" db="UniProtKB">
        <authorList>
            <consortium name="RefSeq"/>
        </authorList>
    </citation>
    <scope>IDENTIFICATION</scope>
</reference>
<evidence type="ECO:0000313" key="2">
    <source>
        <dbReference type="RefSeq" id="XP_016513834.1"/>
    </source>
</evidence>
<feature type="domain" description="Reverse transcriptase" evidence="1">
    <location>
        <begin position="120"/>
        <end position="230"/>
    </location>
</feature>
<dbReference type="Pfam" id="PF00078">
    <property type="entry name" value="RVT_1"/>
    <property type="match status" value="1"/>
</dbReference>
<dbReference type="KEGG" id="nta:107830716"/>
<accession>A0A1S4DKM8</accession>
<protein>
    <recommendedName>
        <fullName evidence="1">Reverse transcriptase domain-containing protein</fullName>
    </recommendedName>
</protein>
<evidence type="ECO:0000259" key="1">
    <source>
        <dbReference type="Pfam" id="PF00078"/>
    </source>
</evidence>
<organism evidence="2">
    <name type="scientific">Nicotiana tabacum</name>
    <name type="common">Common tobacco</name>
    <dbReference type="NCBI Taxonomy" id="4097"/>
    <lineage>
        <taxon>Eukaryota</taxon>
        <taxon>Viridiplantae</taxon>
        <taxon>Streptophyta</taxon>
        <taxon>Embryophyta</taxon>
        <taxon>Tracheophyta</taxon>
        <taxon>Spermatophyta</taxon>
        <taxon>Magnoliopsida</taxon>
        <taxon>eudicotyledons</taxon>
        <taxon>Gunneridae</taxon>
        <taxon>Pentapetalae</taxon>
        <taxon>asterids</taxon>
        <taxon>lamiids</taxon>
        <taxon>Solanales</taxon>
        <taxon>Solanaceae</taxon>
        <taxon>Nicotianoideae</taxon>
        <taxon>Nicotianeae</taxon>
        <taxon>Nicotiana</taxon>
    </lineage>
</organism>
<dbReference type="STRING" id="4097.A0A1S4DKM8"/>
<dbReference type="PaxDb" id="4097-A0A1S4DKM8"/>
<dbReference type="InterPro" id="IPR000477">
    <property type="entry name" value="RT_dom"/>
</dbReference>
<name>A0A1S4DKM8_TOBAC</name>
<sequence length="297" mass="34433">MTGFLLLNSSGVPDWAIADGKVLVEEACIRSRWQEYFYRLLNEGEDTNIVLGELENSGSSRDFGYCRRIRNKEVERAGNAEDEQGTKKMPEDWRWSLMISLYKNKGDIQDCNNYRGIKLLSHTMKGQSTTEVIHLVRRLVEQYRERKKYLHMIFIDLEKVYAKVPREILWRFMEASDRVAYIRVIKDMYEGAKTRVRTGRGDSDHFPVEIGLHLGSALSPFLFTLTLNMLESKGFKLSMSKTKYLECKFSDELYEEGVEVKISTQVIPKRDSFNYLGAIIQGNWEIDEDVTHRIGAG</sequence>
<gene>
    <name evidence="2" type="primary">LOC107830716</name>
</gene>
<dbReference type="AlphaFoldDB" id="A0A1S4DKM8"/>
<proteinExistence type="predicted"/>
<dbReference type="OrthoDB" id="1706699at2759"/>
<dbReference type="PANTHER" id="PTHR19446">
    <property type="entry name" value="REVERSE TRANSCRIPTASES"/>
    <property type="match status" value="1"/>
</dbReference>
<dbReference type="RefSeq" id="XP_016513834.1">
    <property type="nucleotide sequence ID" value="XM_016658348.1"/>
</dbReference>